<evidence type="ECO:0000256" key="3">
    <source>
        <dbReference type="ARBA" id="ARBA00022723"/>
    </source>
</evidence>
<keyword evidence="6" id="KW-0460">Magnesium</keyword>
<dbReference type="GO" id="GO:0031902">
    <property type="term" value="C:late endosome membrane"/>
    <property type="evidence" value="ECO:0007669"/>
    <property type="project" value="TreeGrafter"/>
</dbReference>
<dbReference type="PANTHER" id="PTHR45630">
    <property type="entry name" value="CATION-TRANSPORTING ATPASE-RELATED"/>
    <property type="match status" value="1"/>
</dbReference>
<keyword evidence="7" id="KW-1278">Translocase</keyword>
<dbReference type="InterPro" id="IPR006544">
    <property type="entry name" value="P-type_TPase_V"/>
</dbReference>
<organism evidence="14 15">
    <name type="scientific">Myotis davidii</name>
    <name type="common">David's myotis</name>
    <dbReference type="NCBI Taxonomy" id="225400"/>
    <lineage>
        <taxon>Eukaryota</taxon>
        <taxon>Metazoa</taxon>
        <taxon>Chordata</taxon>
        <taxon>Craniata</taxon>
        <taxon>Vertebrata</taxon>
        <taxon>Euteleostomi</taxon>
        <taxon>Mammalia</taxon>
        <taxon>Eutheria</taxon>
        <taxon>Laurasiatheria</taxon>
        <taxon>Chiroptera</taxon>
        <taxon>Yangochiroptera</taxon>
        <taxon>Vespertilionidae</taxon>
        <taxon>Myotis</taxon>
    </lineage>
</organism>
<evidence type="ECO:0000313" key="15">
    <source>
        <dbReference type="Proteomes" id="UP000010556"/>
    </source>
</evidence>
<evidence type="ECO:0000256" key="7">
    <source>
        <dbReference type="ARBA" id="ARBA00022967"/>
    </source>
</evidence>
<reference evidence="15" key="1">
    <citation type="journal article" date="2013" name="Science">
        <title>Comparative analysis of bat genomes provides insight into the evolution of flight and immunity.</title>
        <authorList>
            <person name="Zhang G."/>
            <person name="Cowled C."/>
            <person name="Shi Z."/>
            <person name="Huang Z."/>
            <person name="Bishop-Lilly K.A."/>
            <person name="Fang X."/>
            <person name="Wynne J.W."/>
            <person name="Xiong Z."/>
            <person name="Baker M.L."/>
            <person name="Zhao W."/>
            <person name="Tachedjian M."/>
            <person name="Zhu Y."/>
            <person name="Zhou P."/>
            <person name="Jiang X."/>
            <person name="Ng J."/>
            <person name="Yang L."/>
            <person name="Wu L."/>
            <person name="Xiao J."/>
            <person name="Feng Y."/>
            <person name="Chen Y."/>
            <person name="Sun X."/>
            <person name="Zhang Y."/>
            <person name="Marsh G.A."/>
            <person name="Crameri G."/>
            <person name="Broder C.C."/>
            <person name="Frey K.G."/>
            <person name="Wang L.F."/>
            <person name="Wang J."/>
        </authorList>
    </citation>
    <scope>NUCLEOTIDE SEQUENCE [LARGE SCALE GENOMIC DNA]</scope>
</reference>
<evidence type="ECO:0000256" key="12">
    <source>
        <dbReference type="SAM" id="Phobius"/>
    </source>
</evidence>
<comment type="subcellular location">
    <subcellularLocation>
        <location evidence="1">Membrane</location>
        <topology evidence="1">Multi-pass membrane protein</topology>
    </subcellularLocation>
</comment>
<dbReference type="GO" id="GO:0005524">
    <property type="term" value="F:ATP binding"/>
    <property type="evidence" value="ECO:0007669"/>
    <property type="project" value="UniProtKB-KW"/>
</dbReference>
<keyword evidence="2 12" id="KW-0812">Transmembrane</keyword>
<evidence type="ECO:0000256" key="11">
    <source>
        <dbReference type="SAM" id="MobiDB-lite"/>
    </source>
</evidence>
<keyword evidence="15" id="KW-1185">Reference proteome</keyword>
<keyword evidence="10" id="KW-0694">RNA-binding</keyword>
<accession>L5LZT6</accession>
<dbReference type="InterPro" id="IPR035979">
    <property type="entry name" value="RBD_domain_sf"/>
</dbReference>
<dbReference type="GO" id="GO:0003723">
    <property type="term" value="F:RNA binding"/>
    <property type="evidence" value="ECO:0007669"/>
    <property type="project" value="UniProtKB-UniRule"/>
</dbReference>
<evidence type="ECO:0000256" key="2">
    <source>
        <dbReference type="ARBA" id="ARBA00022692"/>
    </source>
</evidence>
<dbReference type="InterPro" id="IPR012677">
    <property type="entry name" value="Nucleotide-bd_a/b_plait_sf"/>
</dbReference>
<feature type="region of interest" description="Disordered" evidence="11">
    <location>
        <begin position="813"/>
        <end position="834"/>
    </location>
</feature>
<dbReference type="GO" id="GO:0006874">
    <property type="term" value="P:intracellular calcium ion homeostasis"/>
    <property type="evidence" value="ECO:0007669"/>
    <property type="project" value="TreeGrafter"/>
</dbReference>
<evidence type="ECO:0000256" key="9">
    <source>
        <dbReference type="ARBA" id="ARBA00023136"/>
    </source>
</evidence>
<keyword evidence="4" id="KW-0547">Nucleotide-binding</keyword>
<dbReference type="EMBL" id="KB106108">
    <property type="protein sequence ID" value="ELK31572.1"/>
    <property type="molecule type" value="Genomic_DNA"/>
</dbReference>
<feature type="domain" description="RRM" evidence="13">
    <location>
        <begin position="23"/>
        <end position="101"/>
    </location>
</feature>
<sequence length="834" mass="94727">MTDQEENIITFFKKQEKEKLTPGVIYVGHLPPALYETQFRAYFSQFGTVTRFKLSRSQRTGNSKGYAFVEFESEDVAKIVAETMSNYLFGERLLKCHFMPPETVHEELFREWHLPFKNPSFPAVKRYNQNQTLLEKLGMEERFRKKEKLLRKRLAKKGINYDFPSLVLRRKKKKSNASNTNLQKSTNGQALPTKEKEKASAPPETPENTVDSQGPTPVCTPTFLDKRKSEVAEMNDDEDNEIVFKQPLSGIKEQTQETETPTQSRKKRRRKSNQDKVEADLIFLGLLILENRLKEETKPVLEELISARIRTVMITADTILGAGDGQQKGNVIVLTELPFRWGEIESQSINSNKWLVMSVMRYIKQKRDNYINIREEVSENTREGSYHFALSGKSFQVISQHFSSLLPKALKMAHVGISLSEHEASVASPFTSKTPNIACVPQLIKEGRAAFVTSFCMFKYMALYSMIQYVGVLLLYWETNSLSNYQFLFQDLAITTLIGATMNLNGAYPKLVPFRPVGRLISPPLLLSVIFNILLSLAMQTVGFILVQRQPWYNMGMYSACTVQNKSISNLTMPPTAPGKVESNDGFPSFENTTIWFLGTINCIIVALIFSKGKPFRQPTYKNYIFVLVLIVQLAVCLFILFADIPDLYRRLDGGPSAKPAMTPMFRTLALTRGPSPPSTQLGSGCWARVTEGKVSPVSRAQTSGQKPFPFLHATGVQTLGSHCQDDTTSIPPQPLWLLCTPVLWRVCIVIMLSCNFIVSLIVEEAIIENRALWMIIKRYFGYQSKSQYRIWHRALANDPTWPPLNQMSPSDLPECDKEVSYSNPVFESNEEQL</sequence>
<feature type="transmembrane region" description="Helical" evidence="12">
    <location>
        <begin position="593"/>
        <end position="611"/>
    </location>
</feature>
<evidence type="ECO:0000256" key="5">
    <source>
        <dbReference type="ARBA" id="ARBA00022840"/>
    </source>
</evidence>
<evidence type="ECO:0000256" key="1">
    <source>
        <dbReference type="ARBA" id="ARBA00004141"/>
    </source>
</evidence>
<dbReference type="InterPro" id="IPR021043">
    <property type="entry name" value="NIFK_FHA_Ki67-binding"/>
</dbReference>
<dbReference type="InterPro" id="IPR023214">
    <property type="entry name" value="HAD_sf"/>
</dbReference>
<dbReference type="Proteomes" id="UP000010556">
    <property type="component" value="Unassembled WGS sequence"/>
</dbReference>
<dbReference type="InterPro" id="IPR036412">
    <property type="entry name" value="HAD-like_sf"/>
</dbReference>
<keyword evidence="9 12" id="KW-0472">Membrane</keyword>
<dbReference type="GO" id="GO:0019829">
    <property type="term" value="F:ATPase-coupled monoatomic cation transmembrane transporter activity"/>
    <property type="evidence" value="ECO:0007669"/>
    <property type="project" value="TreeGrafter"/>
</dbReference>
<feature type="transmembrane region" description="Helical" evidence="12">
    <location>
        <begin position="458"/>
        <end position="477"/>
    </location>
</feature>
<keyword evidence="3" id="KW-0479">Metal-binding</keyword>
<dbReference type="InterPro" id="IPR000504">
    <property type="entry name" value="RRM_dom"/>
</dbReference>
<proteinExistence type="predicted"/>
<feature type="compositionally biased region" description="Polar residues" evidence="11">
    <location>
        <begin position="176"/>
        <end position="190"/>
    </location>
</feature>
<dbReference type="SUPFAM" id="SSF81665">
    <property type="entry name" value="Calcium ATPase, transmembrane domain M"/>
    <property type="match status" value="1"/>
</dbReference>
<keyword evidence="8 12" id="KW-1133">Transmembrane helix</keyword>
<feature type="transmembrane region" description="Helical" evidence="12">
    <location>
        <begin position="525"/>
        <end position="547"/>
    </location>
</feature>
<dbReference type="SUPFAM" id="SSF54928">
    <property type="entry name" value="RNA-binding domain, RBD"/>
    <property type="match status" value="1"/>
</dbReference>
<dbReference type="PROSITE" id="PS50102">
    <property type="entry name" value="RRM"/>
    <property type="match status" value="1"/>
</dbReference>
<feature type="transmembrane region" description="Helical" evidence="12">
    <location>
        <begin position="623"/>
        <end position="643"/>
    </location>
</feature>
<gene>
    <name evidence="14" type="ORF">MDA_GLEAN10011927</name>
</gene>
<evidence type="ECO:0000256" key="4">
    <source>
        <dbReference type="ARBA" id="ARBA00022741"/>
    </source>
</evidence>
<dbReference type="GO" id="GO:0140358">
    <property type="term" value="F:P-type transmembrane transporter activity"/>
    <property type="evidence" value="ECO:0007669"/>
    <property type="project" value="InterPro"/>
</dbReference>
<dbReference type="GO" id="GO:0015203">
    <property type="term" value="F:polyamine transmembrane transporter activity"/>
    <property type="evidence" value="ECO:0007669"/>
    <property type="project" value="TreeGrafter"/>
</dbReference>
<dbReference type="SUPFAM" id="SSF56784">
    <property type="entry name" value="HAD-like"/>
    <property type="match status" value="1"/>
</dbReference>
<dbReference type="Pfam" id="PF12196">
    <property type="entry name" value="hNIFK_binding"/>
    <property type="match status" value="1"/>
</dbReference>
<keyword evidence="5" id="KW-0067">ATP-binding</keyword>
<dbReference type="InterPro" id="IPR023298">
    <property type="entry name" value="ATPase_P-typ_TM_dom_sf"/>
</dbReference>
<evidence type="ECO:0000256" key="8">
    <source>
        <dbReference type="ARBA" id="ARBA00022989"/>
    </source>
</evidence>
<dbReference type="GO" id="GO:0046872">
    <property type="term" value="F:metal ion binding"/>
    <property type="evidence" value="ECO:0007669"/>
    <property type="project" value="UniProtKB-KW"/>
</dbReference>
<dbReference type="Pfam" id="PF00076">
    <property type="entry name" value="RRM_1"/>
    <property type="match status" value="1"/>
</dbReference>
<dbReference type="AlphaFoldDB" id="L5LZT6"/>
<dbReference type="Gene3D" id="3.30.70.330">
    <property type="match status" value="1"/>
</dbReference>
<dbReference type="CDD" id="cd12307">
    <property type="entry name" value="RRM_NIFK_like"/>
    <property type="match status" value="1"/>
</dbReference>
<evidence type="ECO:0000256" key="6">
    <source>
        <dbReference type="ARBA" id="ARBA00022842"/>
    </source>
</evidence>
<evidence type="ECO:0000256" key="10">
    <source>
        <dbReference type="PROSITE-ProRule" id="PRU00176"/>
    </source>
</evidence>
<evidence type="ECO:0000313" key="14">
    <source>
        <dbReference type="EMBL" id="ELK31572.1"/>
    </source>
</evidence>
<name>L5LZT6_MYODS</name>
<dbReference type="SMART" id="SM00360">
    <property type="entry name" value="RRM"/>
    <property type="match status" value="1"/>
</dbReference>
<dbReference type="GO" id="GO:0005789">
    <property type="term" value="C:endoplasmic reticulum membrane"/>
    <property type="evidence" value="ECO:0007669"/>
    <property type="project" value="TreeGrafter"/>
</dbReference>
<dbReference type="PANTHER" id="PTHR45630:SF1">
    <property type="entry name" value="CATION-TRANSPORTING ATPASE 13A4-RELATED"/>
    <property type="match status" value="1"/>
</dbReference>
<protein>
    <submittedName>
        <fullName evidence="14">Putative cation-transporting ATPase 13A4</fullName>
    </submittedName>
</protein>
<feature type="compositionally biased region" description="Polar residues" evidence="11">
    <location>
        <begin position="206"/>
        <end position="215"/>
    </location>
</feature>
<feature type="region of interest" description="Disordered" evidence="11">
    <location>
        <begin position="170"/>
        <end position="273"/>
    </location>
</feature>
<evidence type="ECO:0000259" key="13">
    <source>
        <dbReference type="PROSITE" id="PS50102"/>
    </source>
</evidence>
<dbReference type="Gene3D" id="3.40.50.1000">
    <property type="entry name" value="HAD superfamily/HAD-like"/>
    <property type="match status" value="1"/>
</dbReference>